<dbReference type="EMBL" id="CP014206">
    <property type="protein sequence ID" value="AMK10189.1"/>
    <property type="molecule type" value="Genomic_DNA"/>
</dbReference>
<sequence length="210" mass="23338">MSSKAESFLTPAEQKTLVDCVREAEAHTSGEIVPVIATISHDYPRGGLLGAMVCASLTALLLTLTLGRDDMWVFLGLFLALYLCFSRLFDAFPALKRPFIAKREMAEEVEEAAFTAFYRHGLHETRDQTGIIIYVSIYERSVQVLADKGINDLVDPKVWNEVVSLVTYGIRNNKPGEGLCSGVRRCGEILAEQFPIKPDDTDELPNLIIE</sequence>
<dbReference type="Gene3D" id="3.10.310.50">
    <property type="match status" value="1"/>
</dbReference>
<dbReference type="PANTHER" id="PTHR30373:SF8">
    <property type="entry name" value="BLL7265 PROTEIN"/>
    <property type="match status" value="1"/>
</dbReference>
<dbReference type="OrthoDB" id="5825388at2"/>
<evidence type="ECO:0000313" key="3">
    <source>
        <dbReference type="EMBL" id="AMK10189.1"/>
    </source>
</evidence>
<feature type="domain" description="TPM" evidence="2">
    <location>
        <begin position="107"/>
        <end position="187"/>
    </location>
</feature>
<dbReference type="PANTHER" id="PTHR30373">
    <property type="entry name" value="UPF0603 PROTEIN YGCG"/>
    <property type="match status" value="1"/>
</dbReference>
<dbReference type="RefSeq" id="WP_066800173.1">
    <property type="nucleotide sequence ID" value="NZ_CP014206.1"/>
</dbReference>
<keyword evidence="1" id="KW-1133">Transmembrane helix</keyword>
<evidence type="ECO:0000256" key="1">
    <source>
        <dbReference type="SAM" id="Phobius"/>
    </source>
</evidence>
<dbReference type="Pfam" id="PF04536">
    <property type="entry name" value="TPM_phosphatase"/>
    <property type="match status" value="1"/>
</dbReference>
<feature type="transmembrane region" description="Helical" evidence="1">
    <location>
        <begin position="48"/>
        <end position="66"/>
    </location>
</feature>
<evidence type="ECO:0000313" key="5">
    <source>
        <dbReference type="Proteomes" id="UP000055611"/>
    </source>
</evidence>
<accession>A0A126QKA6</accession>
<feature type="transmembrane region" description="Helical" evidence="1">
    <location>
        <begin position="72"/>
        <end position="95"/>
    </location>
</feature>
<dbReference type="EMBL" id="SOBK01000007">
    <property type="protein sequence ID" value="TDT87897.1"/>
    <property type="molecule type" value="Genomic_DNA"/>
</dbReference>
<protein>
    <submittedName>
        <fullName evidence="4">Membrane protein</fullName>
    </submittedName>
</protein>
<organism evidence="4 6">
    <name type="scientific">Pseudodesulfovibrio indicus</name>
    <dbReference type="NCBI Taxonomy" id="1716143"/>
    <lineage>
        <taxon>Bacteria</taxon>
        <taxon>Pseudomonadati</taxon>
        <taxon>Thermodesulfobacteriota</taxon>
        <taxon>Desulfovibrionia</taxon>
        <taxon>Desulfovibrionales</taxon>
        <taxon>Desulfovibrionaceae</taxon>
    </lineage>
</organism>
<dbReference type="InterPro" id="IPR007621">
    <property type="entry name" value="TPM_dom"/>
</dbReference>
<name>A0A126QKA6_9BACT</name>
<dbReference type="Proteomes" id="UP000295506">
    <property type="component" value="Unassembled WGS sequence"/>
</dbReference>
<dbReference type="Proteomes" id="UP000055611">
    <property type="component" value="Chromosome"/>
</dbReference>
<evidence type="ECO:0000313" key="6">
    <source>
        <dbReference type="Proteomes" id="UP000295506"/>
    </source>
</evidence>
<evidence type="ECO:0000313" key="4">
    <source>
        <dbReference type="EMBL" id="TDT87897.1"/>
    </source>
</evidence>
<keyword evidence="1" id="KW-0472">Membrane</keyword>
<evidence type="ECO:0000259" key="2">
    <source>
        <dbReference type="Pfam" id="PF04536"/>
    </source>
</evidence>
<keyword evidence="5" id="KW-1185">Reference proteome</keyword>
<gene>
    <name evidence="3" type="ORF">AWY79_03180</name>
    <name evidence="4" type="ORF">EDC59_10792</name>
</gene>
<dbReference type="AlphaFoldDB" id="A0A126QKA6"/>
<keyword evidence="1" id="KW-0812">Transmembrane</keyword>
<reference evidence="4 6" key="2">
    <citation type="submission" date="2019-03" db="EMBL/GenBank/DDBJ databases">
        <title>Genomic Encyclopedia of Type Strains, Phase IV (KMG-IV): sequencing the most valuable type-strain genomes for metagenomic binning, comparative biology and taxonomic classification.</title>
        <authorList>
            <person name="Goeker M."/>
        </authorList>
    </citation>
    <scope>NUCLEOTIDE SEQUENCE [LARGE SCALE GENOMIC DNA]</scope>
    <source>
        <strain evidence="4 6">DSM 101483</strain>
    </source>
</reference>
<reference evidence="3 5" key="1">
    <citation type="journal article" date="2016" name="Front. Microbiol.">
        <title>Genome Sequence of the Piezophilic, Mesophilic Sulfate-Reducing Bacterium Desulfovibrio indicus J2T.</title>
        <authorList>
            <person name="Cao J."/>
            <person name="Maignien L."/>
            <person name="Shao Z."/>
            <person name="Alain K."/>
            <person name="Jebbar M."/>
        </authorList>
    </citation>
    <scope>NUCLEOTIDE SEQUENCE [LARGE SCALE GENOMIC DNA]</scope>
    <source>
        <strain evidence="3 5">J2</strain>
    </source>
</reference>
<proteinExistence type="predicted"/>
<dbReference type="KEGG" id="dej:AWY79_03180"/>